<keyword evidence="4" id="KW-0808">Transferase</keyword>
<accession>A0A1W2EP96</accession>
<evidence type="ECO:0000256" key="6">
    <source>
        <dbReference type="ARBA" id="ARBA00022777"/>
    </source>
</evidence>
<dbReference type="InterPro" id="IPR036890">
    <property type="entry name" value="HATPase_C_sf"/>
</dbReference>
<protein>
    <recommendedName>
        <fullName evidence="2">histidine kinase</fullName>
        <ecNumber evidence="2">2.7.13.3</ecNumber>
    </recommendedName>
</protein>
<keyword evidence="12" id="KW-1185">Reference proteome</keyword>
<feature type="transmembrane region" description="Helical" evidence="9">
    <location>
        <begin position="12"/>
        <end position="30"/>
    </location>
</feature>
<evidence type="ECO:0000313" key="12">
    <source>
        <dbReference type="Proteomes" id="UP000192738"/>
    </source>
</evidence>
<dbReference type="Pfam" id="PF02518">
    <property type="entry name" value="HATPase_c"/>
    <property type="match status" value="1"/>
</dbReference>
<keyword evidence="8" id="KW-0902">Two-component regulatory system</keyword>
<dbReference type="Gene3D" id="3.30.565.10">
    <property type="entry name" value="Histidine kinase-like ATPase, C-terminal domain"/>
    <property type="match status" value="1"/>
</dbReference>
<dbReference type="PANTHER" id="PTHR43065:SF10">
    <property type="entry name" value="PEROXIDE STRESS-ACTIVATED HISTIDINE KINASE MAK3"/>
    <property type="match status" value="1"/>
</dbReference>
<dbReference type="PROSITE" id="PS50109">
    <property type="entry name" value="HIS_KIN"/>
    <property type="match status" value="1"/>
</dbReference>
<keyword evidence="5" id="KW-0547">Nucleotide-binding</keyword>
<evidence type="ECO:0000256" key="9">
    <source>
        <dbReference type="SAM" id="Phobius"/>
    </source>
</evidence>
<dbReference type="EMBL" id="FWXI01000027">
    <property type="protein sequence ID" value="SMD11520.1"/>
    <property type="molecule type" value="Genomic_DNA"/>
</dbReference>
<feature type="domain" description="Histidine kinase" evidence="10">
    <location>
        <begin position="276"/>
        <end position="480"/>
    </location>
</feature>
<dbReference type="GO" id="GO:0005524">
    <property type="term" value="F:ATP binding"/>
    <property type="evidence" value="ECO:0007669"/>
    <property type="project" value="UniProtKB-KW"/>
</dbReference>
<keyword evidence="6 11" id="KW-0418">Kinase</keyword>
<proteinExistence type="predicted"/>
<dbReference type="SUPFAM" id="SSF55874">
    <property type="entry name" value="ATPase domain of HSP90 chaperone/DNA topoisomerase II/histidine kinase"/>
    <property type="match status" value="1"/>
</dbReference>
<dbReference type="InterPro" id="IPR004358">
    <property type="entry name" value="Sig_transdc_His_kin-like_C"/>
</dbReference>
<dbReference type="CDD" id="cd00082">
    <property type="entry name" value="HisKA"/>
    <property type="match status" value="1"/>
</dbReference>
<dbReference type="Pfam" id="PF00512">
    <property type="entry name" value="HisKA"/>
    <property type="match status" value="1"/>
</dbReference>
<dbReference type="Gene3D" id="1.10.287.130">
    <property type="match status" value="1"/>
</dbReference>
<name>A0A1W2EP96_9FIRM</name>
<dbReference type="SMART" id="SM00387">
    <property type="entry name" value="HATPase_c"/>
    <property type="match status" value="1"/>
</dbReference>
<keyword evidence="9" id="KW-1133">Transmembrane helix</keyword>
<evidence type="ECO:0000256" key="7">
    <source>
        <dbReference type="ARBA" id="ARBA00022840"/>
    </source>
</evidence>
<evidence type="ECO:0000313" key="11">
    <source>
        <dbReference type="EMBL" id="SMD11520.1"/>
    </source>
</evidence>
<dbReference type="SMART" id="SM00388">
    <property type="entry name" value="HisKA"/>
    <property type="match status" value="1"/>
</dbReference>
<feature type="transmembrane region" description="Helical" evidence="9">
    <location>
        <begin position="184"/>
        <end position="210"/>
    </location>
</feature>
<dbReference type="Proteomes" id="UP000192738">
    <property type="component" value="Unassembled WGS sequence"/>
</dbReference>
<evidence type="ECO:0000256" key="4">
    <source>
        <dbReference type="ARBA" id="ARBA00022679"/>
    </source>
</evidence>
<keyword evidence="7" id="KW-0067">ATP-binding</keyword>
<dbReference type="PANTHER" id="PTHR43065">
    <property type="entry name" value="SENSOR HISTIDINE KINASE"/>
    <property type="match status" value="1"/>
</dbReference>
<organism evidence="11 12">
    <name type="scientific">Sporomusa malonica</name>
    <dbReference type="NCBI Taxonomy" id="112901"/>
    <lineage>
        <taxon>Bacteria</taxon>
        <taxon>Bacillati</taxon>
        <taxon>Bacillota</taxon>
        <taxon>Negativicutes</taxon>
        <taxon>Selenomonadales</taxon>
        <taxon>Sporomusaceae</taxon>
        <taxon>Sporomusa</taxon>
    </lineage>
</organism>
<evidence type="ECO:0000256" key="8">
    <source>
        <dbReference type="ARBA" id="ARBA00023012"/>
    </source>
</evidence>
<dbReference type="PRINTS" id="PR00344">
    <property type="entry name" value="BCTRLSENSOR"/>
</dbReference>
<dbReference type="OrthoDB" id="9806130at2"/>
<keyword evidence="9" id="KW-0812">Transmembrane</keyword>
<evidence type="ECO:0000256" key="1">
    <source>
        <dbReference type="ARBA" id="ARBA00000085"/>
    </source>
</evidence>
<comment type="catalytic activity">
    <reaction evidence="1">
        <text>ATP + protein L-histidine = ADP + protein N-phospho-L-histidine.</text>
        <dbReference type="EC" id="2.7.13.3"/>
    </reaction>
</comment>
<evidence type="ECO:0000256" key="3">
    <source>
        <dbReference type="ARBA" id="ARBA00022553"/>
    </source>
</evidence>
<evidence type="ECO:0000259" key="10">
    <source>
        <dbReference type="PROSITE" id="PS50109"/>
    </source>
</evidence>
<dbReference type="SUPFAM" id="SSF47384">
    <property type="entry name" value="Homodimeric domain of signal transducing histidine kinase"/>
    <property type="match status" value="1"/>
</dbReference>
<dbReference type="InterPro" id="IPR003594">
    <property type="entry name" value="HATPase_dom"/>
</dbReference>
<dbReference type="EC" id="2.7.13.3" evidence="2"/>
<gene>
    <name evidence="11" type="ORF">SAMN04488500_12718</name>
</gene>
<dbReference type="InterPro" id="IPR036097">
    <property type="entry name" value="HisK_dim/P_sf"/>
</dbReference>
<evidence type="ECO:0000256" key="2">
    <source>
        <dbReference type="ARBA" id="ARBA00012438"/>
    </source>
</evidence>
<keyword evidence="9" id="KW-0472">Membrane</keyword>
<sequence length="480" mass="54436">MLPTSIHRRTYIIVSIVVSIPLILWAFVNANRTYTLLQYAVKQELITAATTLEQRIPASYEQLLKSDDMLYSPSEEKRKALNRHLQPIVDEVAKNYPSFGLGYYSPELNIVALAPFNSEILGAKAHRLSLKIYETKKMDIAYLDSGVTRDEQPLMAVNYPLYYGGQLIGHVWANYKMDDLNRQYYFLILKYLGLIFLLWICVLLIIHWAFGRMEKALHELADQVKNGSYNPNKLVEFPQLIPVLNTILNLYKDKEKAMEEIAKLDRLNLVSQMAAGVAHEVRNPLTVIKGFLQYFQKKELTTTTQDQYRLILEELARVEGIISDFLSLAKSKVTQQKLCNLNHLLEGIYPLLSAQALKQGIELKFQLDSRIPNCLINDKEIIQLVLNLSRNAIEAMSKRGILTIQTQLNGMEIILLISDTGCGIPQEILKDIFNPFYTTKDNGTGLGLAICASIVNRHNGTITAQSIENEGTTFRVAIPV</sequence>
<keyword evidence="3" id="KW-0597">Phosphoprotein</keyword>
<dbReference type="GO" id="GO:0000155">
    <property type="term" value="F:phosphorelay sensor kinase activity"/>
    <property type="evidence" value="ECO:0007669"/>
    <property type="project" value="InterPro"/>
</dbReference>
<dbReference type="STRING" id="112901.SAMN04488500_12718"/>
<evidence type="ECO:0000256" key="5">
    <source>
        <dbReference type="ARBA" id="ARBA00022741"/>
    </source>
</evidence>
<dbReference type="InterPro" id="IPR005467">
    <property type="entry name" value="His_kinase_dom"/>
</dbReference>
<dbReference type="AlphaFoldDB" id="A0A1W2EP96"/>
<dbReference type="RefSeq" id="WP_084578051.1">
    <property type="nucleotide sequence ID" value="NZ_CP155572.1"/>
</dbReference>
<reference evidence="11 12" key="1">
    <citation type="submission" date="2017-04" db="EMBL/GenBank/DDBJ databases">
        <authorList>
            <person name="Afonso C.L."/>
            <person name="Miller P.J."/>
            <person name="Scott M.A."/>
            <person name="Spackman E."/>
            <person name="Goraichik I."/>
            <person name="Dimitrov K.M."/>
            <person name="Suarez D.L."/>
            <person name="Swayne D.E."/>
        </authorList>
    </citation>
    <scope>NUCLEOTIDE SEQUENCE [LARGE SCALE GENOMIC DNA]</scope>
    <source>
        <strain evidence="11 12">DSM 5090</strain>
    </source>
</reference>
<dbReference type="InterPro" id="IPR003661">
    <property type="entry name" value="HisK_dim/P_dom"/>
</dbReference>